<dbReference type="CDD" id="cd06558">
    <property type="entry name" value="crotonase-like"/>
    <property type="match status" value="1"/>
</dbReference>
<protein>
    <submittedName>
        <fullName evidence="4">Uncharacterized protein</fullName>
    </submittedName>
</protein>
<keyword evidence="3" id="KW-0413">Isomerase</keyword>
<name>A0A814MGP9_ADIRI</name>
<dbReference type="Proteomes" id="UP000663852">
    <property type="component" value="Unassembled WGS sequence"/>
</dbReference>
<dbReference type="InterPro" id="IPR029045">
    <property type="entry name" value="ClpP/crotonase-like_dom_sf"/>
</dbReference>
<dbReference type="PANTHER" id="PTHR43684">
    <property type="match status" value="1"/>
</dbReference>
<organism evidence="4 5">
    <name type="scientific">Adineta ricciae</name>
    <name type="common">Rotifer</name>
    <dbReference type="NCBI Taxonomy" id="249248"/>
    <lineage>
        <taxon>Eukaryota</taxon>
        <taxon>Metazoa</taxon>
        <taxon>Spiralia</taxon>
        <taxon>Gnathifera</taxon>
        <taxon>Rotifera</taxon>
        <taxon>Eurotatoria</taxon>
        <taxon>Bdelloidea</taxon>
        <taxon>Adinetida</taxon>
        <taxon>Adinetidae</taxon>
        <taxon>Adineta</taxon>
    </lineage>
</organism>
<dbReference type="Pfam" id="PF00378">
    <property type="entry name" value="ECH_1"/>
    <property type="match status" value="1"/>
</dbReference>
<comment type="subcellular location">
    <subcellularLocation>
        <location evidence="1">Peroxisome</location>
    </subcellularLocation>
</comment>
<comment type="caution">
    <text evidence="4">The sequence shown here is derived from an EMBL/GenBank/DDBJ whole genome shotgun (WGS) entry which is preliminary data.</text>
</comment>
<reference evidence="4" key="1">
    <citation type="submission" date="2021-02" db="EMBL/GenBank/DDBJ databases">
        <authorList>
            <person name="Nowell W R."/>
        </authorList>
    </citation>
    <scope>NUCLEOTIDE SEQUENCE</scope>
</reference>
<sequence>MSVSSRMLTEQLQLVKKSPSHWELILNRPDKYNAITGDMYDGITQVLNEAAQDPDLVLLSVTGRGKFYSSGTDLSDPAKAFTSTGDDIEGAIEQGKIRLKNFIESFINFPKILISFVNGPAVGISVTTLGLFDGVYASSASTFVLPFTRTALSAEGCSSYVFPSLMGALQAKEILLFDRKLTAQEAQQRGLVTQVIQERSLLDGKALIQKWYIDKLKEVNEEELNTLKRRWIEVMSESFIINNLTNHFSFVMSCMKRLAFVRIVGQLSSCFYHL</sequence>
<dbReference type="Gene3D" id="1.10.12.10">
    <property type="entry name" value="Lyase 2-enoyl-coa Hydratase, Chain A, domain 2"/>
    <property type="match status" value="1"/>
</dbReference>
<keyword evidence="2" id="KW-0576">Peroxisome</keyword>
<dbReference type="OrthoDB" id="409763at2759"/>
<dbReference type="InterPro" id="IPR001753">
    <property type="entry name" value="Enoyl-CoA_hydra/iso"/>
</dbReference>
<dbReference type="GO" id="GO:0004165">
    <property type="term" value="F:delta(3)-delta(2)-enoyl-CoA isomerase activity"/>
    <property type="evidence" value="ECO:0007669"/>
    <property type="project" value="UniProtKB-ARBA"/>
</dbReference>
<dbReference type="InterPro" id="IPR014748">
    <property type="entry name" value="Enoyl-CoA_hydra_C"/>
</dbReference>
<dbReference type="Gene3D" id="3.90.226.10">
    <property type="entry name" value="2-enoyl-CoA Hydratase, Chain A, domain 1"/>
    <property type="match status" value="1"/>
</dbReference>
<gene>
    <name evidence="4" type="ORF">EDS130_LOCUS18812</name>
</gene>
<dbReference type="SUPFAM" id="SSF52096">
    <property type="entry name" value="ClpP/crotonase"/>
    <property type="match status" value="1"/>
</dbReference>
<accession>A0A814MGP9</accession>
<dbReference type="AlphaFoldDB" id="A0A814MGP9"/>
<dbReference type="GO" id="GO:0005777">
    <property type="term" value="C:peroxisome"/>
    <property type="evidence" value="ECO:0007669"/>
    <property type="project" value="UniProtKB-SubCell"/>
</dbReference>
<evidence type="ECO:0000256" key="3">
    <source>
        <dbReference type="ARBA" id="ARBA00023235"/>
    </source>
</evidence>
<evidence type="ECO:0000256" key="2">
    <source>
        <dbReference type="ARBA" id="ARBA00023140"/>
    </source>
</evidence>
<evidence type="ECO:0000256" key="1">
    <source>
        <dbReference type="ARBA" id="ARBA00004275"/>
    </source>
</evidence>
<evidence type="ECO:0000313" key="4">
    <source>
        <dbReference type="EMBL" id="CAF1078178.1"/>
    </source>
</evidence>
<evidence type="ECO:0000313" key="5">
    <source>
        <dbReference type="Proteomes" id="UP000663852"/>
    </source>
</evidence>
<proteinExistence type="predicted"/>
<dbReference type="EMBL" id="CAJNOJ010000088">
    <property type="protein sequence ID" value="CAF1078178.1"/>
    <property type="molecule type" value="Genomic_DNA"/>
</dbReference>
<dbReference type="PANTHER" id="PTHR43684:SF1">
    <property type="entry name" value="ENOYL-COA DELTA ISOMERASE 2"/>
    <property type="match status" value="1"/>
</dbReference>
<dbReference type="InterPro" id="IPR051053">
    <property type="entry name" value="ECH/Chromodomain_protein"/>
</dbReference>